<sequence>MILPLLRSLYDSRSALAWTPSQYEIALKEIELFSLSSQVYHLMKHRGIDQTPDFFAEKLREKYTKGLHQNLFMKHKEQESINRFESEGLKVIPLKGVHFAERYFGYFAARVSSDIDLLVPASQLDASIACLQKMGYRFEIIKDHHARLHDKDGLMIELHWTLDKQHWSDLHIEPFWRDAEVFKEYSYVKQMSDLHTFYFICLHGARHQMDSIRYLLDIVQMIHQCGDKLSYKELMEQAAYDKTSKRIQAALSIVYQQFPHLHEIKPLPFCVIETHWSYDVIKYAKLGIRTKHYFLYKFFFKHLIFDTIRHQMKSLRRAY</sequence>
<name>A0A916NHB9_9BACL</name>
<dbReference type="AlphaFoldDB" id="A0A916NHB9"/>
<dbReference type="RefSeq" id="WP_218091392.1">
    <property type="nucleotide sequence ID" value="NZ_CAJVAS010000005.1"/>
</dbReference>
<protein>
    <recommendedName>
        <fullName evidence="3">Nucleotidyltransferase family protein</fullName>
    </recommendedName>
</protein>
<organism evidence="1 2">
    <name type="scientific">Paenibacillus solanacearum</name>
    <dbReference type="NCBI Taxonomy" id="2048548"/>
    <lineage>
        <taxon>Bacteria</taxon>
        <taxon>Bacillati</taxon>
        <taxon>Bacillota</taxon>
        <taxon>Bacilli</taxon>
        <taxon>Bacillales</taxon>
        <taxon>Paenibacillaceae</taxon>
        <taxon>Paenibacillus</taxon>
    </lineage>
</organism>
<dbReference type="Pfam" id="PF14907">
    <property type="entry name" value="NTP_transf_5"/>
    <property type="match status" value="1"/>
</dbReference>
<dbReference type="EMBL" id="CAJVAS010000005">
    <property type="protein sequence ID" value="CAG7613266.1"/>
    <property type="molecule type" value="Genomic_DNA"/>
</dbReference>
<accession>A0A916NHB9</accession>
<dbReference type="Proteomes" id="UP000693672">
    <property type="component" value="Unassembled WGS sequence"/>
</dbReference>
<comment type="caution">
    <text evidence="1">The sequence shown here is derived from an EMBL/GenBank/DDBJ whole genome shotgun (WGS) entry which is preliminary data.</text>
</comment>
<evidence type="ECO:0000313" key="2">
    <source>
        <dbReference type="Proteomes" id="UP000693672"/>
    </source>
</evidence>
<reference evidence="1" key="1">
    <citation type="submission" date="2021-06" db="EMBL/GenBank/DDBJ databases">
        <authorList>
            <person name="Criscuolo A."/>
        </authorList>
    </citation>
    <scope>NUCLEOTIDE SEQUENCE</scope>
    <source>
        <strain evidence="1">CIP111600</strain>
    </source>
</reference>
<proteinExistence type="predicted"/>
<dbReference type="InterPro" id="IPR039498">
    <property type="entry name" value="NTP_transf_5"/>
</dbReference>
<evidence type="ECO:0008006" key="3">
    <source>
        <dbReference type="Google" id="ProtNLM"/>
    </source>
</evidence>
<evidence type="ECO:0000313" key="1">
    <source>
        <dbReference type="EMBL" id="CAG7613266.1"/>
    </source>
</evidence>
<keyword evidence="2" id="KW-1185">Reference proteome</keyword>
<gene>
    <name evidence="1" type="ORF">PAESOLCIP111_01582</name>
</gene>